<name>A0A948W7T1_UNCEI</name>
<protein>
    <submittedName>
        <fullName evidence="2">Uncharacterized protein</fullName>
    </submittedName>
</protein>
<feature type="chain" id="PRO_5036682099" evidence="1">
    <location>
        <begin position="35"/>
        <end position="339"/>
    </location>
</feature>
<keyword evidence="1" id="KW-0732">Signal</keyword>
<gene>
    <name evidence="2" type="ORF">KJ970_13735</name>
</gene>
<comment type="caution">
    <text evidence="2">The sequence shown here is derived from an EMBL/GenBank/DDBJ whole genome shotgun (WGS) entry which is preliminary data.</text>
</comment>
<evidence type="ECO:0000313" key="3">
    <source>
        <dbReference type="Proteomes" id="UP000777784"/>
    </source>
</evidence>
<evidence type="ECO:0000313" key="2">
    <source>
        <dbReference type="EMBL" id="MBU2691976.1"/>
    </source>
</evidence>
<evidence type="ECO:0000256" key="1">
    <source>
        <dbReference type="SAM" id="SignalP"/>
    </source>
</evidence>
<dbReference type="AlphaFoldDB" id="A0A948W7T1"/>
<dbReference type="Proteomes" id="UP000777784">
    <property type="component" value="Unassembled WGS sequence"/>
</dbReference>
<accession>A0A948W7T1</accession>
<feature type="signal peptide" evidence="1">
    <location>
        <begin position="1"/>
        <end position="34"/>
    </location>
</feature>
<proteinExistence type="predicted"/>
<sequence>MMLTTSRHPRVLVAATHWATCAGLLALLTITCFADTAPESAFLAHVQSVSQWPCYTPITNCDQIVRSTSADGELEFLLFFMRGAYSWPGETLCIRSLRSEITWPDTWQFVDFETCGDADGGLDLNGDTHALYLTWDYPYPISAEPGGVIPVARLVMNVAGPGWLDLVGWHGDVELQHDCHGTIFVTYSIQVDAEAGIECGHVSPHCGYRESGCIAIFEVPELLLNASPGAAADGTVDFWAEGMGDPDIYCPQDVSSHAAWCTAWIDSEYVPGEAHLHVTADAAGLEPGFYETEIELSNTYWGVARCLPVRFTIEDASASVDQNPPATPVTWGWIKTLYR</sequence>
<reference evidence="2" key="1">
    <citation type="submission" date="2021-05" db="EMBL/GenBank/DDBJ databases">
        <title>Energy efficiency and biological interactions define the core microbiome of deep oligotrophic groundwater.</title>
        <authorList>
            <person name="Mehrshad M."/>
            <person name="Lopez-Fernandez M."/>
            <person name="Bell E."/>
            <person name="Bernier-Latmani R."/>
            <person name="Bertilsson S."/>
            <person name="Dopson M."/>
        </authorList>
    </citation>
    <scope>NUCLEOTIDE SEQUENCE</scope>
    <source>
        <strain evidence="2">Modern_marine.mb.64</strain>
    </source>
</reference>
<organism evidence="2 3">
    <name type="scientific">Eiseniibacteriota bacterium</name>
    <dbReference type="NCBI Taxonomy" id="2212470"/>
    <lineage>
        <taxon>Bacteria</taxon>
        <taxon>Candidatus Eiseniibacteriota</taxon>
    </lineage>
</organism>
<dbReference type="EMBL" id="JAHJDP010000078">
    <property type="protein sequence ID" value="MBU2691976.1"/>
    <property type="molecule type" value="Genomic_DNA"/>
</dbReference>